<feature type="domain" description="Malate synthase C-terminal" evidence="11">
    <location>
        <begin position="411"/>
        <end position="530"/>
    </location>
</feature>
<dbReference type="Pfam" id="PF20659">
    <property type="entry name" value="MS_C"/>
    <property type="match status" value="1"/>
</dbReference>
<dbReference type="EC" id="2.3.3.9" evidence="2 8"/>
<keyword evidence="4 8" id="KW-0816">Tricarboxylic acid cycle</keyword>
<gene>
    <name evidence="12" type="primary">aceB</name>
    <name evidence="12" type="ORF">AW08_01165</name>
</gene>
<keyword evidence="12" id="KW-0012">Acyltransferase</keyword>
<dbReference type="InterPro" id="IPR044856">
    <property type="entry name" value="Malate_synth_C_sf"/>
</dbReference>
<comment type="catalytic activity">
    <reaction evidence="6 8">
        <text>glyoxylate + acetyl-CoA + H2O = (S)-malate + CoA + H(+)</text>
        <dbReference type="Rhea" id="RHEA:18181"/>
        <dbReference type="ChEBI" id="CHEBI:15377"/>
        <dbReference type="ChEBI" id="CHEBI:15378"/>
        <dbReference type="ChEBI" id="CHEBI:15589"/>
        <dbReference type="ChEBI" id="CHEBI:36655"/>
        <dbReference type="ChEBI" id="CHEBI:57287"/>
        <dbReference type="ChEBI" id="CHEBI:57288"/>
        <dbReference type="EC" id="2.3.3.9"/>
    </reaction>
</comment>
<reference evidence="12" key="1">
    <citation type="submission" date="2014-02" db="EMBL/GenBank/DDBJ databases">
        <title>Expanding our view of genomic diversity in Candidatus Accumulibacter clades.</title>
        <authorList>
            <person name="Skennerton C.T."/>
            <person name="Barr J.J."/>
            <person name="Slater F.R."/>
            <person name="Bond P.L."/>
            <person name="Tyson G.W."/>
        </authorList>
    </citation>
    <scope>NUCLEOTIDE SEQUENCE [LARGE SCALE GENOMIC DNA]</scope>
</reference>
<dbReference type="Gene3D" id="1.20.1220.12">
    <property type="entry name" value="Malate synthase, domain III"/>
    <property type="match status" value="1"/>
</dbReference>
<dbReference type="InterPro" id="IPR011076">
    <property type="entry name" value="Malate_synth_sf"/>
</dbReference>
<dbReference type="InterPro" id="IPR046363">
    <property type="entry name" value="MS_N_TIM-barrel_dom"/>
</dbReference>
<feature type="domain" description="Malate synthase N-terminal" evidence="10">
    <location>
        <begin position="8"/>
        <end position="70"/>
    </location>
</feature>
<dbReference type="NCBIfam" id="TIGR01344">
    <property type="entry name" value="malate_syn_A"/>
    <property type="match status" value="1"/>
</dbReference>
<dbReference type="PANTHER" id="PTHR42902">
    <property type="entry name" value="MALATE SYNTHASE"/>
    <property type="match status" value="1"/>
</dbReference>
<dbReference type="InterPro" id="IPR006252">
    <property type="entry name" value="Malate_synthA"/>
</dbReference>
<organism evidence="12 13">
    <name type="scientific">Candidatus Accumulibacter adjunctus</name>
    <dbReference type="NCBI Taxonomy" id="1454001"/>
    <lineage>
        <taxon>Bacteria</taxon>
        <taxon>Pseudomonadati</taxon>
        <taxon>Pseudomonadota</taxon>
        <taxon>Betaproteobacteria</taxon>
        <taxon>Candidatus Accumulibacter</taxon>
    </lineage>
</organism>
<dbReference type="InterPro" id="IPR048355">
    <property type="entry name" value="MS_C"/>
</dbReference>
<proteinExistence type="inferred from homology"/>
<evidence type="ECO:0000259" key="9">
    <source>
        <dbReference type="Pfam" id="PF01274"/>
    </source>
</evidence>
<keyword evidence="3 8" id="KW-0329">Glyoxylate bypass</keyword>
<evidence type="ECO:0000256" key="1">
    <source>
        <dbReference type="ARBA" id="ARBA00006394"/>
    </source>
</evidence>
<dbReference type="FunFam" id="1.20.1220.12:FF:000001">
    <property type="entry name" value="Malate synthase"/>
    <property type="match status" value="1"/>
</dbReference>
<evidence type="ECO:0000256" key="7">
    <source>
        <dbReference type="PIRSR" id="PIRSR001363-1"/>
    </source>
</evidence>
<dbReference type="Gene3D" id="3.20.20.360">
    <property type="entry name" value="Malate synthase, domain 3"/>
    <property type="match status" value="1"/>
</dbReference>
<dbReference type="PIRSF" id="PIRSF001363">
    <property type="entry name" value="Malate_synth"/>
    <property type="match status" value="1"/>
</dbReference>
<dbReference type="InterPro" id="IPR048356">
    <property type="entry name" value="MS_N"/>
</dbReference>
<accession>A0A011MF12</accession>
<feature type="active site" description="Proton acceptor" evidence="7">
    <location>
        <position position="164"/>
    </location>
</feature>
<sequence length="532" mass="59660">MSLDLPAGMQVNAPIRPGYENILTHDALALVAKLHRAFEGRRQELLQARRDRQARIDAGEMPDFLPETRHIREGDWKIAPLPAALACRRTEITGPVEAKMIINAYNSGADSYMTDFEDSNSPNWDNQVQGQLNLFRAIRRQLSFTNEAGKEYALNEKVATLQIRPRGWHLDEKHVTVDGQRVSGGIFDFGLVFFHNAREQIARGAGPFYYLPKMESHLEARLWNDIFIMAQEHIGLPRGTIKATVLVETILATFEMEEILFELREHSAGLNAGRWDYIFSCIKKFKKNPDFCLANRGAITMEVPFMRSYALQLVKICHKRGAPAMGGMSALIPIKNDPVANEKALAGIRHDKTRDANDGFDGGWVAHPGLVAIAAEEFRKVLGDRPNQWEKQRNENFTAADFLNFQPSQPITEAGVRNNINVGIHYLGSWLAGNGCVPIHNLMEDAATAEISRSQVWQWVVSPKGVLDDGRKVTAEMVRGMIAEELARVKATVSAQGEETATYDQAAVIFDRMSLTPDYPEFLTLPLYEAMD</sequence>
<evidence type="ECO:0000259" key="11">
    <source>
        <dbReference type="Pfam" id="PF20659"/>
    </source>
</evidence>
<comment type="similarity">
    <text evidence="1 8">Belongs to the malate synthase family.</text>
</comment>
<protein>
    <recommendedName>
        <fullName evidence="2 8">Malate synthase</fullName>
        <ecNumber evidence="2 8">2.3.3.9</ecNumber>
    </recommendedName>
</protein>
<dbReference type="GO" id="GO:0004474">
    <property type="term" value="F:malate synthase activity"/>
    <property type="evidence" value="ECO:0007669"/>
    <property type="project" value="UniProtKB-EC"/>
</dbReference>
<dbReference type="InterPro" id="IPR019830">
    <property type="entry name" value="Malate_synthase_CS"/>
</dbReference>
<evidence type="ECO:0000256" key="5">
    <source>
        <dbReference type="ARBA" id="ARBA00022679"/>
    </source>
</evidence>
<feature type="domain" description="Malate synthase TIM barrel" evidence="9">
    <location>
        <begin position="161"/>
        <end position="404"/>
    </location>
</feature>
<keyword evidence="5 8" id="KW-0808">Transferase</keyword>
<evidence type="ECO:0000256" key="3">
    <source>
        <dbReference type="ARBA" id="ARBA00022435"/>
    </source>
</evidence>
<dbReference type="GO" id="GO:0005737">
    <property type="term" value="C:cytoplasm"/>
    <property type="evidence" value="ECO:0007669"/>
    <property type="project" value="TreeGrafter"/>
</dbReference>
<dbReference type="AlphaFoldDB" id="A0A011MF12"/>
<evidence type="ECO:0000256" key="2">
    <source>
        <dbReference type="ARBA" id="ARBA00012636"/>
    </source>
</evidence>
<dbReference type="PROSITE" id="PS00510">
    <property type="entry name" value="MALATE_SYNTHASE"/>
    <property type="match status" value="1"/>
</dbReference>
<comment type="caution">
    <text evidence="12">The sequence shown here is derived from an EMBL/GenBank/DDBJ whole genome shotgun (WGS) entry which is preliminary data.</text>
</comment>
<dbReference type="Pfam" id="PF20656">
    <property type="entry name" value="MS_N"/>
    <property type="match status" value="1"/>
</dbReference>
<dbReference type="PATRIC" id="fig|1454001.3.peg.1188"/>
<dbReference type="SUPFAM" id="SSF51645">
    <property type="entry name" value="Malate synthase G"/>
    <property type="match status" value="1"/>
</dbReference>
<dbReference type="Pfam" id="PF01274">
    <property type="entry name" value="MS_TIM-barrel"/>
    <property type="match status" value="1"/>
</dbReference>
<dbReference type="PANTHER" id="PTHR42902:SF1">
    <property type="entry name" value="MALATE SYNTHASE 1-RELATED"/>
    <property type="match status" value="1"/>
</dbReference>
<dbReference type="STRING" id="1454001.AW08_01165"/>
<comment type="pathway">
    <text evidence="8">Carbohydrate metabolism; glyoxylate cycle; (S)-malate from isocitrate: step 2/2.</text>
</comment>
<dbReference type="InterPro" id="IPR001465">
    <property type="entry name" value="Malate_synthase_TIM"/>
</dbReference>
<dbReference type="EMBL" id="JFAX01000005">
    <property type="protein sequence ID" value="EXI68383.1"/>
    <property type="molecule type" value="Genomic_DNA"/>
</dbReference>
<evidence type="ECO:0000256" key="8">
    <source>
        <dbReference type="RuleBase" id="RU000555"/>
    </source>
</evidence>
<feature type="active site" description="Proton donor" evidence="7">
    <location>
        <position position="445"/>
    </location>
</feature>
<name>A0A011MF12_9PROT</name>
<keyword evidence="13" id="KW-1185">Reference proteome</keyword>
<dbReference type="GO" id="GO:0006099">
    <property type="term" value="P:tricarboxylic acid cycle"/>
    <property type="evidence" value="ECO:0007669"/>
    <property type="project" value="UniProtKB-KW"/>
</dbReference>
<dbReference type="FunFam" id="3.20.20.360:FF:000001">
    <property type="entry name" value="Malate synthase"/>
    <property type="match status" value="1"/>
</dbReference>
<evidence type="ECO:0000313" key="13">
    <source>
        <dbReference type="Proteomes" id="UP000020218"/>
    </source>
</evidence>
<dbReference type="UniPathway" id="UPA00703">
    <property type="reaction ID" value="UER00720"/>
</dbReference>
<evidence type="ECO:0000256" key="4">
    <source>
        <dbReference type="ARBA" id="ARBA00022532"/>
    </source>
</evidence>
<evidence type="ECO:0000313" key="12">
    <source>
        <dbReference type="EMBL" id="EXI68383.1"/>
    </source>
</evidence>
<evidence type="ECO:0000256" key="6">
    <source>
        <dbReference type="ARBA" id="ARBA00047918"/>
    </source>
</evidence>
<evidence type="ECO:0000259" key="10">
    <source>
        <dbReference type="Pfam" id="PF20656"/>
    </source>
</evidence>
<dbReference type="Proteomes" id="UP000020218">
    <property type="component" value="Unassembled WGS sequence"/>
</dbReference>
<dbReference type="CDD" id="cd00727">
    <property type="entry name" value="malate_synt_A"/>
    <property type="match status" value="1"/>
</dbReference>
<dbReference type="GO" id="GO:0006097">
    <property type="term" value="P:glyoxylate cycle"/>
    <property type="evidence" value="ECO:0007669"/>
    <property type="project" value="UniProtKB-UniPathway"/>
</dbReference>